<evidence type="ECO:0000313" key="3">
    <source>
        <dbReference type="Proteomes" id="UP000823388"/>
    </source>
</evidence>
<feature type="region of interest" description="Disordered" evidence="1">
    <location>
        <begin position="1"/>
        <end position="20"/>
    </location>
</feature>
<reference evidence="2" key="1">
    <citation type="submission" date="2020-05" db="EMBL/GenBank/DDBJ databases">
        <title>WGS assembly of Panicum virgatum.</title>
        <authorList>
            <person name="Lovell J.T."/>
            <person name="Jenkins J."/>
            <person name="Shu S."/>
            <person name="Juenger T.E."/>
            <person name="Schmutz J."/>
        </authorList>
    </citation>
    <scope>NUCLEOTIDE SEQUENCE</scope>
    <source>
        <strain evidence="2">AP13</strain>
    </source>
</reference>
<dbReference type="AlphaFoldDB" id="A0A8T0MH06"/>
<comment type="caution">
    <text evidence="2">The sequence shown here is derived from an EMBL/GenBank/DDBJ whole genome shotgun (WGS) entry which is preliminary data.</text>
</comment>
<keyword evidence="3" id="KW-1185">Reference proteome</keyword>
<gene>
    <name evidence="2" type="ORF">PVAP13_9NG068839</name>
</gene>
<sequence length="128" mass="15121">MPRPPAPPRPRRSGAASPRRRERTWNAFFELLPPPPPAKQSLFSRLARLWRQAFGRFDPRSIPFNQQLTGEQMDLIERHHQPGHFERLALDRELTMDCLHYYNKKNPVRDPTPYLHEMDECVTNCNCC</sequence>
<protein>
    <submittedName>
        <fullName evidence="2">Uncharacterized protein</fullName>
    </submittedName>
</protein>
<evidence type="ECO:0000313" key="2">
    <source>
        <dbReference type="EMBL" id="KAG2534539.1"/>
    </source>
</evidence>
<dbReference type="EMBL" id="CM029054">
    <property type="protein sequence ID" value="KAG2534539.1"/>
    <property type="molecule type" value="Genomic_DNA"/>
</dbReference>
<accession>A0A8T0MH06</accession>
<proteinExistence type="predicted"/>
<dbReference type="Proteomes" id="UP000823388">
    <property type="component" value="Chromosome 9N"/>
</dbReference>
<name>A0A8T0MH06_PANVG</name>
<evidence type="ECO:0000256" key="1">
    <source>
        <dbReference type="SAM" id="MobiDB-lite"/>
    </source>
</evidence>
<organism evidence="2 3">
    <name type="scientific">Panicum virgatum</name>
    <name type="common">Blackwell switchgrass</name>
    <dbReference type="NCBI Taxonomy" id="38727"/>
    <lineage>
        <taxon>Eukaryota</taxon>
        <taxon>Viridiplantae</taxon>
        <taxon>Streptophyta</taxon>
        <taxon>Embryophyta</taxon>
        <taxon>Tracheophyta</taxon>
        <taxon>Spermatophyta</taxon>
        <taxon>Magnoliopsida</taxon>
        <taxon>Liliopsida</taxon>
        <taxon>Poales</taxon>
        <taxon>Poaceae</taxon>
        <taxon>PACMAD clade</taxon>
        <taxon>Panicoideae</taxon>
        <taxon>Panicodae</taxon>
        <taxon>Paniceae</taxon>
        <taxon>Panicinae</taxon>
        <taxon>Panicum</taxon>
        <taxon>Panicum sect. Hiantes</taxon>
    </lineage>
</organism>